<feature type="transmembrane region" description="Helical" evidence="2">
    <location>
        <begin position="271"/>
        <end position="291"/>
    </location>
</feature>
<feature type="transmembrane region" description="Helical" evidence="2">
    <location>
        <begin position="359"/>
        <end position="379"/>
    </location>
</feature>
<evidence type="ECO:0000256" key="1">
    <source>
        <dbReference type="SAM" id="MobiDB-lite"/>
    </source>
</evidence>
<proteinExistence type="predicted"/>
<feature type="transmembrane region" description="Helical" evidence="2">
    <location>
        <begin position="247"/>
        <end position="265"/>
    </location>
</feature>
<sequence length="491" mass="56087">MENLGKLKKIAIQDEPNNVTAIFADDTSVSNIFPTFLVFVSFFLIILTLGLFAPNESEIINSALTLGPNAEHEDIFNSVITNISSINQKLRVSILYNNATIDDKISHPIRTTVTADFYTSKGDKLDSISSSNSIVFDRPIPLFQTSIINFDKIELKTTIDTKYDRNHTINLKYEFVSAESSFFQLKVRAILSIISFAIFIFLSRTISKTLSQVMTLFLHIASFFVFNPLQIIACYFPSITLLCFDYIFRNVGLAYFYFYINMIFFSFEENLSKFVITVNILMFVVVFILLLSKDFYSLMESYPTIYPLEFNSNNYNVNRFIKKVPGSDSQLNRISDLALKLAFLESTTLNEANLSLREINFLTVLLIVPLFVSITYSIINVQDIFFHRIIVFAITVAAFTFCLLVFWMLDFVDGFFNGKLVGWLVPLASLSTFSLVFTFLNLEDDRDATYEYVMANDENGLGENGLTNENNETLGLEEDDEQIKRNNNEVK</sequence>
<keyword evidence="2" id="KW-1133">Transmembrane helix</keyword>
<accession>A0ABR2JR60</accession>
<evidence type="ECO:0000256" key="2">
    <source>
        <dbReference type="SAM" id="Phobius"/>
    </source>
</evidence>
<evidence type="ECO:0000313" key="4">
    <source>
        <dbReference type="Proteomes" id="UP001470230"/>
    </source>
</evidence>
<feature type="transmembrane region" description="Helical" evidence="2">
    <location>
        <begin position="385"/>
        <end position="409"/>
    </location>
</feature>
<dbReference type="Proteomes" id="UP001470230">
    <property type="component" value="Unassembled WGS sequence"/>
</dbReference>
<feature type="compositionally biased region" description="Low complexity" evidence="1">
    <location>
        <begin position="461"/>
        <end position="474"/>
    </location>
</feature>
<gene>
    <name evidence="3" type="ORF">M9Y10_003950</name>
</gene>
<keyword evidence="2" id="KW-0812">Transmembrane</keyword>
<protein>
    <submittedName>
        <fullName evidence="3">Uncharacterized protein</fullName>
    </submittedName>
</protein>
<feature type="transmembrane region" description="Helical" evidence="2">
    <location>
        <begin position="189"/>
        <end position="207"/>
    </location>
</feature>
<name>A0ABR2JR60_9EUKA</name>
<keyword evidence="2" id="KW-0472">Membrane</keyword>
<feature type="transmembrane region" description="Helical" evidence="2">
    <location>
        <begin position="32"/>
        <end position="53"/>
    </location>
</feature>
<reference evidence="3 4" key="1">
    <citation type="submission" date="2024-04" db="EMBL/GenBank/DDBJ databases">
        <title>Tritrichomonas musculus Genome.</title>
        <authorList>
            <person name="Alves-Ferreira E."/>
            <person name="Grigg M."/>
            <person name="Lorenzi H."/>
            <person name="Galac M."/>
        </authorList>
    </citation>
    <scope>NUCLEOTIDE SEQUENCE [LARGE SCALE GENOMIC DNA]</scope>
    <source>
        <strain evidence="3 4">EAF2021</strain>
    </source>
</reference>
<comment type="caution">
    <text evidence="3">The sequence shown here is derived from an EMBL/GenBank/DDBJ whole genome shotgun (WGS) entry which is preliminary data.</text>
</comment>
<feature type="region of interest" description="Disordered" evidence="1">
    <location>
        <begin position="461"/>
        <end position="491"/>
    </location>
</feature>
<feature type="compositionally biased region" description="Basic and acidic residues" evidence="1">
    <location>
        <begin position="482"/>
        <end position="491"/>
    </location>
</feature>
<keyword evidence="4" id="KW-1185">Reference proteome</keyword>
<feature type="transmembrane region" description="Helical" evidence="2">
    <location>
        <begin position="213"/>
        <end position="235"/>
    </location>
</feature>
<feature type="transmembrane region" description="Helical" evidence="2">
    <location>
        <begin position="421"/>
        <end position="440"/>
    </location>
</feature>
<organism evidence="3 4">
    <name type="scientific">Tritrichomonas musculus</name>
    <dbReference type="NCBI Taxonomy" id="1915356"/>
    <lineage>
        <taxon>Eukaryota</taxon>
        <taxon>Metamonada</taxon>
        <taxon>Parabasalia</taxon>
        <taxon>Tritrichomonadida</taxon>
        <taxon>Tritrichomonadidae</taxon>
        <taxon>Tritrichomonas</taxon>
    </lineage>
</organism>
<dbReference type="EMBL" id="JAPFFF010000010">
    <property type="protein sequence ID" value="KAK8881217.1"/>
    <property type="molecule type" value="Genomic_DNA"/>
</dbReference>
<evidence type="ECO:0000313" key="3">
    <source>
        <dbReference type="EMBL" id="KAK8881217.1"/>
    </source>
</evidence>